<proteinExistence type="predicted"/>
<comment type="caution">
    <text evidence="1">The sequence shown here is derived from an EMBL/GenBank/DDBJ whole genome shotgun (WGS) entry which is preliminary data.</text>
</comment>
<reference evidence="1" key="2">
    <citation type="submission" date="2020-06" db="EMBL/GenBank/DDBJ databases">
        <title>Helianthus annuus Genome sequencing and assembly Release 2.</title>
        <authorList>
            <person name="Gouzy J."/>
            <person name="Langlade N."/>
            <person name="Munos S."/>
        </authorList>
    </citation>
    <scope>NUCLEOTIDE SEQUENCE</scope>
    <source>
        <tissue evidence="1">Leaves</tissue>
    </source>
</reference>
<accession>A0A9K3IGS2</accession>
<reference evidence="1" key="1">
    <citation type="journal article" date="2017" name="Nature">
        <title>The sunflower genome provides insights into oil metabolism, flowering and Asterid evolution.</title>
        <authorList>
            <person name="Badouin H."/>
            <person name="Gouzy J."/>
            <person name="Grassa C.J."/>
            <person name="Murat F."/>
            <person name="Staton S.E."/>
            <person name="Cottret L."/>
            <person name="Lelandais-Briere C."/>
            <person name="Owens G.L."/>
            <person name="Carrere S."/>
            <person name="Mayjonade B."/>
            <person name="Legrand L."/>
            <person name="Gill N."/>
            <person name="Kane N.C."/>
            <person name="Bowers J.E."/>
            <person name="Hubner S."/>
            <person name="Bellec A."/>
            <person name="Berard A."/>
            <person name="Berges H."/>
            <person name="Blanchet N."/>
            <person name="Boniface M.C."/>
            <person name="Brunel D."/>
            <person name="Catrice O."/>
            <person name="Chaidir N."/>
            <person name="Claudel C."/>
            <person name="Donnadieu C."/>
            <person name="Faraut T."/>
            <person name="Fievet G."/>
            <person name="Helmstetter N."/>
            <person name="King M."/>
            <person name="Knapp S.J."/>
            <person name="Lai Z."/>
            <person name="Le Paslier M.C."/>
            <person name="Lippi Y."/>
            <person name="Lorenzon L."/>
            <person name="Mandel J.R."/>
            <person name="Marage G."/>
            <person name="Marchand G."/>
            <person name="Marquand E."/>
            <person name="Bret-Mestries E."/>
            <person name="Morien E."/>
            <person name="Nambeesan S."/>
            <person name="Nguyen T."/>
            <person name="Pegot-Espagnet P."/>
            <person name="Pouilly N."/>
            <person name="Raftis F."/>
            <person name="Sallet E."/>
            <person name="Schiex T."/>
            <person name="Thomas J."/>
            <person name="Vandecasteele C."/>
            <person name="Vares D."/>
            <person name="Vear F."/>
            <person name="Vautrin S."/>
            <person name="Crespi M."/>
            <person name="Mangin B."/>
            <person name="Burke J.M."/>
            <person name="Salse J."/>
            <person name="Munos S."/>
            <person name="Vincourt P."/>
            <person name="Rieseberg L.H."/>
            <person name="Langlade N.B."/>
        </authorList>
    </citation>
    <scope>NUCLEOTIDE SEQUENCE</scope>
    <source>
        <tissue evidence="1">Leaves</tissue>
    </source>
</reference>
<gene>
    <name evidence="1" type="ORF">HanXRQr2_Chr08g0346721</name>
</gene>
<sequence>MAKNKKTSHDGRFEIYMTLYYITNTTKMINTSLHKRKKLKCDVVLMTCTFVVRSLVRCYLPLDFK</sequence>
<keyword evidence="2" id="KW-1185">Reference proteome</keyword>
<dbReference type="Proteomes" id="UP000215914">
    <property type="component" value="Unassembled WGS sequence"/>
</dbReference>
<dbReference type="EMBL" id="MNCJ02000323">
    <property type="protein sequence ID" value="KAF5796034.1"/>
    <property type="molecule type" value="Genomic_DNA"/>
</dbReference>
<evidence type="ECO:0000313" key="1">
    <source>
        <dbReference type="EMBL" id="KAF5796034.1"/>
    </source>
</evidence>
<protein>
    <submittedName>
        <fullName evidence="1">Uncharacterized protein</fullName>
    </submittedName>
</protein>
<evidence type="ECO:0000313" key="2">
    <source>
        <dbReference type="Proteomes" id="UP000215914"/>
    </source>
</evidence>
<name>A0A9K3IGS2_HELAN</name>
<dbReference type="AlphaFoldDB" id="A0A9K3IGS2"/>
<organism evidence="1 2">
    <name type="scientific">Helianthus annuus</name>
    <name type="common">Common sunflower</name>
    <dbReference type="NCBI Taxonomy" id="4232"/>
    <lineage>
        <taxon>Eukaryota</taxon>
        <taxon>Viridiplantae</taxon>
        <taxon>Streptophyta</taxon>
        <taxon>Embryophyta</taxon>
        <taxon>Tracheophyta</taxon>
        <taxon>Spermatophyta</taxon>
        <taxon>Magnoliopsida</taxon>
        <taxon>eudicotyledons</taxon>
        <taxon>Gunneridae</taxon>
        <taxon>Pentapetalae</taxon>
        <taxon>asterids</taxon>
        <taxon>campanulids</taxon>
        <taxon>Asterales</taxon>
        <taxon>Asteraceae</taxon>
        <taxon>Asteroideae</taxon>
        <taxon>Heliantheae alliance</taxon>
        <taxon>Heliantheae</taxon>
        <taxon>Helianthus</taxon>
    </lineage>
</organism>
<dbReference type="Gramene" id="mRNA:HanXRQr2_Chr08g0346721">
    <property type="protein sequence ID" value="CDS:HanXRQr2_Chr08g0346721.1"/>
    <property type="gene ID" value="HanXRQr2_Chr08g0346721"/>
</dbReference>